<evidence type="ECO:0000313" key="3">
    <source>
        <dbReference type="Proteomes" id="UP000054538"/>
    </source>
</evidence>
<dbReference type="HOGENOM" id="CLU_2216192_0_0_1"/>
<gene>
    <name evidence="2" type="ORF">PAXRUDRAFT_148544</name>
</gene>
<sequence>RAISGVFFTGYIFGVDISDARQVKDEMVDLLEDGIGFCVVVMASPPSLDDAHVVTKGGNVAVGLDKHGPCPSNVLFQTFGGFSTWDEPPSSPSVSDNNATTNARTGI</sequence>
<accession>A0A0D0D5E4</accession>
<keyword evidence="3" id="KW-1185">Reference proteome</keyword>
<dbReference type="Proteomes" id="UP000054538">
    <property type="component" value="Unassembled WGS sequence"/>
</dbReference>
<feature type="compositionally biased region" description="Polar residues" evidence="1">
    <location>
        <begin position="92"/>
        <end position="107"/>
    </location>
</feature>
<dbReference type="InParanoid" id="A0A0D0D5E4"/>
<dbReference type="EMBL" id="KN825339">
    <property type="protein sequence ID" value="KIK91857.1"/>
    <property type="molecule type" value="Genomic_DNA"/>
</dbReference>
<organism evidence="2 3">
    <name type="scientific">Paxillus rubicundulus Ve08.2h10</name>
    <dbReference type="NCBI Taxonomy" id="930991"/>
    <lineage>
        <taxon>Eukaryota</taxon>
        <taxon>Fungi</taxon>
        <taxon>Dikarya</taxon>
        <taxon>Basidiomycota</taxon>
        <taxon>Agaricomycotina</taxon>
        <taxon>Agaricomycetes</taxon>
        <taxon>Agaricomycetidae</taxon>
        <taxon>Boletales</taxon>
        <taxon>Paxilineae</taxon>
        <taxon>Paxillaceae</taxon>
        <taxon>Paxillus</taxon>
    </lineage>
</organism>
<evidence type="ECO:0000313" key="2">
    <source>
        <dbReference type="EMBL" id="KIK91857.1"/>
    </source>
</evidence>
<feature type="non-terminal residue" evidence="2">
    <location>
        <position position="1"/>
    </location>
</feature>
<evidence type="ECO:0000256" key="1">
    <source>
        <dbReference type="SAM" id="MobiDB-lite"/>
    </source>
</evidence>
<name>A0A0D0D5E4_9AGAM</name>
<reference evidence="3" key="2">
    <citation type="submission" date="2015-01" db="EMBL/GenBank/DDBJ databases">
        <title>Evolutionary Origins and Diversification of the Mycorrhizal Mutualists.</title>
        <authorList>
            <consortium name="DOE Joint Genome Institute"/>
            <consortium name="Mycorrhizal Genomics Consortium"/>
            <person name="Kohler A."/>
            <person name="Kuo A."/>
            <person name="Nagy L.G."/>
            <person name="Floudas D."/>
            <person name="Copeland A."/>
            <person name="Barry K.W."/>
            <person name="Cichocki N."/>
            <person name="Veneault-Fourrey C."/>
            <person name="LaButti K."/>
            <person name="Lindquist E.A."/>
            <person name="Lipzen A."/>
            <person name="Lundell T."/>
            <person name="Morin E."/>
            <person name="Murat C."/>
            <person name="Riley R."/>
            <person name="Ohm R."/>
            <person name="Sun H."/>
            <person name="Tunlid A."/>
            <person name="Henrissat B."/>
            <person name="Grigoriev I.V."/>
            <person name="Hibbett D.S."/>
            <person name="Martin F."/>
        </authorList>
    </citation>
    <scope>NUCLEOTIDE SEQUENCE [LARGE SCALE GENOMIC DNA]</scope>
    <source>
        <strain evidence="3">Ve08.2h10</strain>
    </source>
</reference>
<dbReference type="AlphaFoldDB" id="A0A0D0D5E4"/>
<reference evidence="2 3" key="1">
    <citation type="submission" date="2014-04" db="EMBL/GenBank/DDBJ databases">
        <authorList>
            <consortium name="DOE Joint Genome Institute"/>
            <person name="Kuo A."/>
            <person name="Kohler A."/>
            <person name="Jargeat P."/>
            <person name="Nagy L.G."/>
            <person name="Floudas D."/>
            <person name="Copeland A."/>
            <person name="Barry K.W."/>
            <person name="Cichocki N."/>
            <person name="Veneault-Fourrey C."/>
            <person name="LaButti K."/>
            <person name="Lindquist E.A."/>
            <person name="Lipzen A."/>
            <person name="Lundell T."/>
            <person name="Morin E."/>
            <person name="Murat C."/>
            <person name="Sun H."/>
            <person name="Tunlid A."/>
            <person name="Henrissat B."/>
            <person name="Grigoriev I.V."/>
            <person name="Hibbett D.S."/>
            <person name="Martin F."/>
            <person name="Nordberg H.P."/>
            <person name="Cantor M.N."/>
            <person name="Hua S.X."/>
        </authorList>
    </citation>
    <scope>NUCLEOTIDE SEQUENCE [LARGE SCALE GENOMIC DNA]</scope>
    <source>
        <strain evidence="2 3">Ve08.2h10</strain>
    </source>
</reference>
<protein>
    <submittedName>
        <fullName evidence="2">Uncharacterized protein</fullName>
    </submittedName>
</protein>
<feature type="region of interest" description="Disordered" evidence="1">
    <location>
        <begin position="86"/>
        <end position="107"/>
    </location>
</feature>
<proteinExistence type="predicted"/>